<dbReference type="SUPFAM" id="SSF48452">
    <property type="entry name" value="TPR-like"/>
    <property type="match status" value="1"/>
</dbReference>
<evidence type="ECO:0000256" key="1">
    <source>
        <dbReference type="PROSITE-ProRule" id="PRU00339"/>
    </source>
</evidence>
<comment type="caution">
    <text evidence="2">The sequence shown here is derived from an EMBL/GenBank/DDBJ whole genome shotgun (WGS) entry which is preliminary data.</text>
</comment>
<dbReference type="InterPro" id="IPR006994">
    <property type="entry name" value="TCF25/Rqc1"/>
</dbReference>
<dbReference type="AlphaFoldDB" id="A0A066ZQR3"/>
<accession>A0A066ZQR3</accession>
<feature type="repeat" description="TPR" evidence="1">
    <location>
        <begin position="118"/>
        <end position="151"/>
    </location>
</feature>
<dbReference type="Pfam" id="PF04910">
    <property type="entry name" value="Tcf25"/>
    <property type="match status" value="1"/>
</dbReference>
<dbReference type="PROSITE" id="PS50005">
    <property type="entry name" value="TPR"/>
    <property type="match status" value="1"/>
</dbReference>
<dbReference type="Gene3D" id="1.25.40.10">
    <property type="entry name" value="Tetratricopeptide repeat domain"/>
    <property type="match status" value="2"/>
</dbReference>
<dbReference type="RefSeq" id="WP_029913786.1">
    <property type="nucleotide sequence ID" value="NZ_JMIU01000002.1"/>
</dbReference>
<evidence type="ECO:0000313" key="2">
    <source>
        <dbReference type="EMBL" id="KDN94604.1"/>
    </source>
</evidence>
<dbReference type="STRING" id="28885.EI16_11915"/>
<proteinExistence type="predicted"/>
<name>A0A066ZQR3_HYDMR</name>
<dbReference type="EMBL" id="JMIU01000002">
    <property type="protein sequence ID" value="KDN94604.1"/>
    <property type="molecule type" value="Genomic_DNA"/>
</dbReference>
<protein>
    <submittedName>
        <fullName evidence="2">Uncharacterized protein</fullName>
    </submittedName>
</protein>
<dbReference type="Proteomes" id="UP000027341">
    <property type="component" value="Unassembled WGS sequence"/>
</dbReference>
<organism evidence="2 3">
    <name type="scientific">Hydrogenovibrio marinus</name>
    <dbReference type="NCBI Taxonomy" id="28885"/>
    <lineage>
        <taxon>Bacteria</taxon>
        <taxon>Pseudomonadati</taxon>
        <taxon>Pseudomonadota</taxon>
        <taxon>Gammaproteobacteria</taxon>
        <taxon>Thiotrichales</taxon>
        <taxon>Piscirickettsiaceae</taxon>
        <taxon>Hydrogenovibrio</taxon>
    </lineage>
</organism>
<gene>
    <name evidence="2" type="ORF">EI16_11915</name>
</gene>
<reference evidence="2 3" key="1">
    <citation type="submission" date="2014-04" db="EMBL/GenBank/DDBJ databases">
        <title>Draft genome sequence of Hydrogenovibrio marinus MH-110, a model organism for aerobic H2 metabolism.</title>
        <authorList>
            <person name="Cha H.J."/>
            <person name="Jo B.H."/>
            <person name="Hwang B.H."/>
        </authorList>
    </citation>
    <scope>NUCLEOTIDE SEQUENCE [LARGE SCALE GENOMIC DNA]</scope>
    <source>
        <strain evidence="2 3">MH-110</strain>
    </source>
</reference>
<keyword evidence="1" id="KW-0802">TPR repeat</keyword>
<keyword evidence="3" id="KW-1185">Reference proteome</keyword>
<sequence length="275" mass="31417">MSKKPPYIVEVEKNDWVFYTDTPYSEDRENKLDAALSFYERGQCDKSIEICQALLAEYPFDIDVLHQISFCYDQLGQERNALLYEIAAVGIGLDALPDNFNWSKAKLNWYSHTNRPFMRAYHGLGLIHQRLGNLDAAETIFSRLFNVHPEDALGSRYNLVEIWLQMGKLDEALNLHSKNPDDSSPNMRFPVSLAFIKAGQIDKGKQLLKKAASSSPLVAENLTKKIVPTPENPNPYYMTLGSPEEAYEHWETYGKLWQETPGAIDILNEIIRAKK</sequence>
<dbReference type="InterPro" id="IPR019734">
    <property type="entry name" value="TPR_rpt"/>
</dbReference>
<dbReference type="InterPro" id="IPR011990">
    <property type="entry name" value="TPR-like_helical_dom_sf"/>
</dbReference>
<evidence type="ECO:0000313" key="3">
    <source>
        <dbReference type="Proteomes" id="UP000027341"/>
    </source>
</evidence>